<evidence type="ECO:0000313" key="4">
    <source>
        <dbReference type="EMBL" id="RKN45101.1"/>
    </source>
</evidence>
<dbReference type="GO" id="GO:0000272">
    <property type="term" value="P:polysaccharide catabolic process"/>
    <property type="evidence" value="ECO:0007669"/>
    <property type="project" value="UniProtKB-KW"/>
</dbReference>
<dbReference type="SMART" id="SM00637">
    <property type="entry name" value="CBD_II"/>
    <property type="match status" value="1"/>
</dbReference>
<dbReference type="Proteomes" id="UP000272474">
    <property type="component" value="Unassembled WGS sequence"/>
</dbReference>
<keyword evidence="5" id="KW-1185">Reference proteome</keyword>
<dbReference type="Gene3D" id="2.60.40.290">
    <property type="match status" value="1"/>
</dbReference>
<keyword evidence="2" id="KW-0119">Carbohydrate metabolism</keyword>
<feature type="domain" description="CBM2" evidence="3">
    <location>
        <begin position="100"/>
        <end position="203"/>
    </location>
</feature>
<keyword evidence="1" id="KW-0732">Signal</keyword>
<accession>A0A3A9Z9S6</accession>
<gene>
    <name evidence="4" type="ORF">D7294_08000</name>
</gene>
<evidence type="ECO:0000256" key="1">
    <source>
        <dbReference type="ARBA" id="ARBA00022729"/>
    </source>
</evidence>
<dbReference type="GO" id="GO:0030247">
    <property type="term" value="F:polysaccharide binding"/>
    <property type="evidence" value="ECO:0007669"/>
    <property type="project" value="UniProtKB-UniRule"/>
</dbReference>
<evidence type="ECO:0000259" key="3">
    <source>
        <dbReference type="PROSITE" id="PS51173"/>
    </source>
</evidence>
<dbReference type="PROSITE" id="PS51173">
    <property type="entry name" value="CBM2"/>
    <property type="match status" value="1"/>
</dbReference>
<dbReference type="InterPro" id="IPR008965">
    <property type="entry name" value="CBM2/CBM3_carb-bd_dom_sf"/>
</dbReference>
<sequence>MITHLGSPGDTLVPTRSSTPQVAAHAAREADGDLNVMLINEDPANEATVDLTYDGFTPSRATPTVYSYLKNASSIGSAPAGSAATQTVPAYGIVVVHLEAGGADLPCTVDYRVAGQWQGGFQGEITLSCTAALDGWQLAFAFPDGQTIRSLWGGTFTQSGAAVTVRPADWNRAIPAGGSVRIGFTGARDGGNAPPENFTLTEA</sequence>
<reference evidence="4 5" key="1">
    <citation type="journal article" date="2014" name="Int. J. Syst. Evol. Microbiol.">
        <title>Streptomyces hoynatensis sp. nov., isolated from deep marine sediment.</title>
        <authorList>
            <person name="Veyisoglu A."/>
            <person name="Sahin N."/>
        </authorList>
    </citation>
    <scope>NUCLEOTIDE SEQUENCE [LARGE SCALE GENOMIC DNA]</scope>
    <source>
        <strain evidence="4 5">KCTC 29097</strain>
    </source>
</reference>
<dbReference type="EMBL" id="RBAL01000003">
    <property type="protein sequence ID" value="RKN45101.1"/>
    <property type="molecule type" value="Genomic_DNA"/>
</dbReference>
<dbReference type="OrthoDB" id="4408092at2"/>
<dbReference type="Gene3D" id="2.60.40.1180">
    <property type="entry name" value="Golgi alpha-mannosidase II"/>
    <property type="match status" value="1"/>
</dbReference>
<dbReference type="SUPFAM" id="SSF49384">
    <property type="entry name" value="Carbohydrate-binding domain"/>
    <property type="match status" value="1"/>
</dbReference>
<name>A0A3A9Z9S6_9ACTN</name>
<dbReference type="InterPro" id="IPR001919">
    <property type="entry name" value="CBD2"/>
</dbReference>
<dbReference type="GO" id="GO:0004553">
    <property type="term" value="F:hydrolase activity, hydrolyzing O-glycosyl compounds"/>
    <property type="evidence" value="ECO:0007669"/>
    <property type="project" value="InterPro"/>
</dbReference>
<evidence type="ECO:0000256" key="2">
    <source>
        <dbReference type="ARBA" id="ARBA00023326"/>
    </source>
</evidence>
<proteinExistence type="predicted"/>
<dbReference type="InterPro" id="IPR013780">
    <property type="entry name" value="Glyco_hydro_b"/>
</dbReference>
<dbReference type="Pfam" id="PF00553">
    <property type="entry name" value="CBM_2"/>
    <property type="match status" value="1"/>
</dbReference>
<keyword evidence="2" id="KW-0624">Polysaccharide degradation</keyword>
<dbReference type="AlphaFoldDB" id="A0A3A9Z9S6"/>
<dbReference type="InterPro" id="IPR012291">
    <property type="entry name" value="CBM2_carb-bd_dom_sf"/>
</dbReference>
<evidence type="ECO:0000313" key="5">
    <source>
        <dbReference type="Proteomes" id="UP000272474"/>
    </source>
</evidence>
<comment type="caution">
    <text evidence="4">The sequence shown here is derived from an EMBL/GenBank/DDBJ whole genome shotgun (WGS) entry which is preliminary data.</text>
</comment>
<organism evidence="4 5">
    <name type="scientific">Streptomyces hoynatensis</name>
    <dbReference type="NCBI Taxonomy" id="1141874"/>
    <lineage>
        <taxon>Bacteria</taxon>
        <taxon>Bacillati</taxon>
        <taxon>Actinomycetota</taxon>
        <taxon>Actinomycetes</taxon>
        <taxon>Kitasatosporales</taxon>
        <taxon>Streptomycetaceae</taxon>
        <taxon>Streptomyces</taxon>
    </lineage>
</organism>
<protein>
    <recommendedName>
        <fullName evidence="3">CBM2 domain-containing protein</fullName>
    </recommendedName>
</protein>